<evidence type="ECO:0000313" key="2">
    <source>
        <dbReference type="EMBL" id="MFC5988707.1"/>
    </source>
</evidence>
<accession>A0ABW1IUF0</accession>
<keyword evidence="3" id="KW-1185">Reference proteome</keyword>
<organism evidence="2 3">
    <name type="scientific">Marinicrinis lubricantis</name>
    <dbReference type="NCBI Taxonomy" id="2086470"/>
    <lineage>
        <taxon>Bacteria</taxon>
        <taxon>Bacillati</taxon>
        <taxon>Bacillota</taxon>
        <taxon>Bacilli</taxon>
        <taxon>Bacillales</taxon>
        <taxon>Paenibacillaceae</taxon>
    </lineage>
</organism>
<keyword evidence="1" id="KW-0812">Transmembrane</keyword>
<name>A0ABW1IUF0_9BACL</name>
<sequence>MSRKFTVLLTIFSIALCLYHAMGLDHDHIVLYLFSIPAWILPVFVDLEQINAYFFYFLTIASWFGVGWGLDYLAAKYRNRSTTR</sequence>
<evidence type="ECO:0000313" key="3">
    <source>
        <dbReference type="Proteomes" id="UP001596250"/>
    </source>
</evidence>
<dbReference type="Proteomes" id="UP001596250">
    <property type="component" value="Unassembled WGS sequence"/>
</dbReference>
<protein>
    <submittedName>
        <fullName evidence="2">Uncharacterized protein</fullName>
    </submittedName>
</protein>
<gene>
    <name evidence="2" type="ORF">ACFPXP_20075</name>
</gene>
<dbReference type="EMBL" id="JBHSQV010000184">
    <property type="protein sequence ID" value="MFC5988707.1"/>
    <property type="molecule type" value="Genomic_DNA"/>
</dbReference>
<comment type="caution">
    <text evidence="2">The sequence shown here is derived from an EMBL/GenBank/DDBJ whole genome shotgun (WGS) entry which is preliminary data.</text>
</comment>
<proteinExistence type="predicted"/>
<dbReference type="RefSeq" id="WP_379896188.1">
    <property type="nucleotide sequence ID" value="NZ_CBCSCT010000006.1"/>
</dbReference>
<keyword evidence="1" id="KW-1133">Transmembrane helix</keyword>
<feature type="transmembrane region" description="Helical" evidence="1">
    <location>
        <begin position="53"/>
        <end position="74"/>
    </location>
</feature>
<reference evidence="3" key="1">
    <citation type="journal article" date="2019" name="Int. J. Syst. Evol. Microbiol.">
        <title>The Global Catalogue of Microorganisms (GCM) 10K type strain sequencing project: providing services to taxonomists for standard genome sequencing and annotation.</title>
        <authorList>
            <consortium name="The Broad Institute Genomics Platform"/>
            <consortium name="The Broad Institute Genome Sequencing Center for Infectious Disease"/>
            <person name="Wu L."/>
            <person name="Ma J."/>
        </authorList>
    </citation>
    <scope>NUCLEOTIDE SEQUENCE [LARGE SCALE GENOMIC DNA]</scope>
    <source>
        <strain evidence="3">CCM 8749</strain>
    </source>
</reference>
<keyword evidence="1" id="KW-0472">Membrane</keyword>
<evidence type="ECO:0000256" key="1">
    <source>
        <dbReference type="SAM" id="Phobius"/>
    </source>
</evidence>